<evidence type="ECO:0000256" key="3">
    <source>
        <dbReference type="ARBA" id="ARBA00022606"/>
    </source>
</evidence>
<accession>A0AAV6ZMH8</accession>
<keyword evidence="8 14" id="KW-0472">Membrane</keyword>
<keyword evidence="9" id="KW-1015">Disulfide bond</keyword>
<evidence type="ECO:0000256" key="11">
    <source>
        <dbReference type="ARBA" id="ARBA00023180"/>
    </source>
</evidence>
<evidence type="ECO:0000256" key="6">
    <source>
        <dbReference type="ARBA" id="ARBA00022989"/>
    </source>
</evidence>
<keyword evidence="17" id="KW-1185">Reference proteome</keyword>
<dbReference type="GO" id="GO:0004930">
    <property type="term" value="F:G protein-coupled receptor activity"/>
    <property type="evidence" value="ECO:0007669"/>
    <property type="project" value="UniProtKB-KW"/>
</dbReference>
<name>A0AAV6ZMH8_ENGPU</name>
<comment type="subcellular location">
    <subcellularLocation>
        <location evidence="1 14">Cell membrane</location>
        <topology evidence="1 14">Multi-pass membrane protein</topology>
    </subcellularLocation>
</comment>
<evidence type="ECO:0000313" key="16">
    <source>
        <dbReference type="EMBL" id="KAG8548525.1"/>
    </source>
</evidence>
<evidence type="ECO:0000256" key="1">
    <source>
        <dbReference type="ARBA" id="ARBA00004651"/>
    </source>
</evidence>
<dbReference type="GO" id="GO:0005886">
    <property type="term" value="C:plasma membrane"/>
    <property type="evidence" value="ECO:0007669"/>
    <property type="project" value="UniProtKB-SubCell"/>
</dbReference>
<protein>
    <recommendedName>
        <fullName evidence="14">Olfactory receptor</fullName>
    </recommendedName>
</protein>
<dbReference type="FunFam" id="1.20.1070.10:FF:000010">
    <property type="entry name" value="Olfactory receptor"/>
    <property type="match status" value="1"/>
</dbReference>
<organism evidence="16 17">
    <name type="scientific">Engystomops pustulosus</name>
    <name type="common">Tungara frog</name>
    <name type="synonym">Physalaemus pustulosus</name>
    <dbReference type="NCBI Taxonomy" id="76066"/>
    <lineage>
        <taxon>Eukaryota</taxon>
        <taxon>Metazoa</taxon>
        <taxon>Chordata</taxon>
        <taxon>Craniata</taxon>
        <taxon>Vertebrata</taxon>
        <taxon>Euteleostomi</taxon>
        <taxon>Amphibia</taxon>
        <taxon>Batrachia</taxon>
        <taxon>Anura</taxon>
        <taxon>Neobatrachia</taxon>
        <taxon>Hyloidea</taxon>
        <taxon>Leptodactylidae</taxon>
        <taxon>Leiuperinae</taxon>
        <taxon>Engystomops</taxon>
    </lineage>
</organism>
<dbReference type="Proteomes" id="UP000824782">
    <property type="component" value="Unassembled WGS sequence"/>
</dbReference>
<keyword evidence="11" id="KW-0325">Glycoprotein</keyword>
<proteinExistence type="inferred from homology"/>
<keyword evidence="5 14" id="KW-0552">Olfaction</keyword>
<dbReference type="AlphaFoldDB" id="A0AAV6ZMH8"/>
<keyword evidence="12 13" id="KW-0807">Transducer</keyword>
<feature type="transmembrane region" description="Helical" evidence="14">
    <location>
        <begin position="23"/>
        <end position="45"/>
    </location>
</feature>
<comment type="caution">
    <text evidence="16">The sequence shown here is derived from an EMBL/GenBank/DDBJ whole genome shotgun (WGS) entry which is preliminary data.</text>
</comment>
<evidence type="ECO:0000256" key="4">
    <source>
        <dbReference type="ARBA" id="ARBA00022692"/>
    </source>
</evidence>
<evidence type="ECO:0000256" key="13">
    <source>
        <dbReference type="RuleBase" id="RU000688"/>
    </source>
</evidence>
<reference evidence="16" key="1">
    <citation type="thesis" date="2020" institute="ProQuest LLC" country="789 East Eisenhower Parkway, Ann Arbor, MI, USA">
        <title>Comparative Genomics and Chromosome Evolution.</title>
        <authorList>
            <person name="Mudd A.B."/>
        </authorList>
    </citation>
    <scope>NUCLEOTIDE SEQUENCE</scope>
    <source>
        <strain evidence="16">237g6f4</strain>
        <tissue evidence="16">Blood</tissue>
    </source>
</reference>
<dbReference type="SUPFAM" id="SSF81321">
    <property type="entry name" value="Family A G protein-coupled receptor-like"/>
    <property type="match status" value="1"/>
</dbReference>
<dbReference type="PRINTS" id="PR00237">
    <property type="entry name" value="GPCRRHODOPSN"/>
</dbReference>
<evidence type="ECO:0000256" key="8">
    <source>
        <dbReference type="ARBA" id="ARBA00023136"/>
    </source>
</evidence>
<keyword evidence="2 14" id="KW-1003">Cell membrane</keyword>
<evidence type="ECO:0000259" key="15">
    <source>
        <dbReference type="PROSITE" id="PS50262"/>
    </source>
</evidence>
<dbReference type="Gene3D" id="1.20.1070.10">
    <property type="entry name" value="Rhodopsin 7-helix transmembrane proteins"/>
    <property type="match status" value="1"/>
</dbReference>
<dbReference type="PROSITE" id="PS00237">
    <property type="entry name" value="G_PROTEIN_RECEP_F1_1"/>
    <property type="match status" value="1"/>
</dbReference>
<feature type="transmembrane region" description="Helical" evidence="14">
    <location>
        <begin position="269"/>
        <end position="288"/>
    </location>
</feature>
<evidence type="ECO:0000256" key="10">
    <source>
        <dbReference type="ARBA" id="ARBA00023170"/>
    </source>
</evidence>
<feature type="transmembrane region" description="Helical" evidence="14">
    <location>
        <begin position="196"/>
        <end position="222"/>
    </location>
</feature>
<feature type="transmembrane region" description="Helical" evidence="14">
    <location>
        <begin position="135"/>
        <end position="157"/>
    </location>
</feature>
<keyword evidence="7 13" id="KW-0297">G-protein coupled receptor</keyword>
<dbReference type="PRINTS" id="PR00245">
    <property type="entry name" value="OLFACTORYR"/>
</dbReference>
<keyword evidence="4 13" id="KW-0812">Transmembrane</keyword>
<sequence>MTNNITFIILLGFPNLQNLKFPFFSLLLLVYCGTVSGNILIMVLYSMSKTLQSPMYFFITQLSLCDLLVTTDIVPVLLHNILYGGSTISLIGCIIEFSTFASSDTSECLLLSVMSYDRYLAICNPLRYHSIMNHMFCMTSVMVIWLFGFVVMLFYIVTLQNLHFCGTHVIDHFFCDIEPIMKLSCSNTSIVHTWNLLMGSLVTVVPFIVIVMSYVSIAIAILRIPTNTGRSKAFSTCSSHLIVVTIFYGTLIIVYILPSNGKSLILNKVLALMYTVLIPLLNPIIYSMKNKDFKEASRRLRCKSFNRAEDT</sequence>
<dbReference type="InterPro" id="IPR000725">
    <property type="entry name" value="Olfact_rcpt"/>
</dbReference>
<feature type="domain" description="G-protein coupled receptors family 1 profile" evidence="15">
    <location>
        <begin position="37"/>
        <end position="286"/>
    </location>
</feature>
<dbReference type="PROSITE" id="PS50262">
    <property type="entry name" value="G_PROTEIN_RECEP_F1_2"/>
    <property type="match status" value="1"/>
</dbReference>
<comment type="similarity">
    <text evidence="13">Belongs to the G-protein coupled receptor 1 family.</text>
</comment>
<dbReference type="Pfam" id="PF13853">
    <property type="entry name" value="7tm_4"/>
    <property type="match status" value="1"/>
</dbReference>
<evidence type="ECO:0000256" key="12">
    <source>
        <dbReference type="ARBA" id="ARBA00023224"/>
    </source>
</evidence>
<evidence type="ECO:0000256" key="2">
    <source>
        <dbReference type="ARBA" id="ARBA00022475"/>
    </source>
</evidence>
<keyword evidence="6 14" id="KW-1133">Transmembrane helix</keyword>
<gene>
    <name evidence="16" type="ORF">GDO81_025119</name>
</gene>
<dbReference type="InterPro" id="IPR017452">
    <property type="entry name" value="GPCR_Rhodpsn_7TM"/>
</dbReference>
<dbReference type="InterPro" id="IPR050939">
    <property type="entry name" value="Olfactory_GPCR1"/>
</dbReference>
<dbReference type="InterPro" id="IPR000276">
    <property type="entry name" value="GPCR_Rhodpsn"/>
</dbReference>
<evidence type="ECO:0000256" key="14">
    <source>
        <dbReference type="RuleBase" id="RU363047"/>
    </source>
</evidence>
<dbReference type="PANTHER" id="PTHR24242:SF253">
    <property type="entry name" value="OLFACTORY RECEPTOR-RELATED"/>
    <property type="match status" value="1"/>
</dbReference>
<evidence type="ECO:0000256" key="7">
    <source>
        <dbReference type="ARBA" id="ARBA00023040"/>
    </source>
</evidence>
<evidence type="ECO:0000256" key="9">
    <source>
        <dbReference type="ARBA" id="ARBA00023157"/>
    </source>
</evidence>
<feature type="transmembrane region" description="Helical" evidence="14">
    <location>
        <begin position="234"/>
        <end position="257"/>
    </location>
</feature>
<evidence type="ECO:0000256" key="5">
    <source>
        <dbReference type="ARBA" id="ARBA00022725"/>
    </source>
</evidence>
<keyword evidence="10 13" id="KW-0675">Receptor</keyword>
<keyword evidence="3 14" id="KW-0716">Sensory transduction</keyword>
<evidence type="ECO:0000313" key="17">
    <source>
        <dbReference type="Proteomes" id="UP000824782"/>
    </source>
</evidence>
<dbReference type="PANTHER" id="PTHR24242">
    <property type="entry name" value="G-PROTEIN COUPLED RECEPTOR"/>
    <property type="match status" value="1"/>
</dbReference>
<dbReference type="EMBL" id="WNYA01000390">
    <property type="protein sequence ID" value="KAG8548525.1"/>
    <property type="molecule type" value="Genomic_DNA"/>
</dbReference>
<dbReference type="GO" id="GO:0004984">
    <property type="term" value="F:olfactory receptor activity"/>
    <property type="evidence" value="ECO:0007669"/>
    <property type="project" value="InterPro"/>
</dbReference>